<accession>A0ABQ9WDT2</accession>
<name>A0ABQ9WDT2_SAGOE</name>
<evidence type="ECO:0000313" key="2">
    <source>
        <dbReference type="Proteomes" id="UP001266305"/>
    </source>
</evidence>
<protein>
    <submittedName>
        <fullName evidence="1">Uncharacterized protein</fullName>
    </submittedName>
</protein>
<comment type="caution">
    <text evidence="1">The sequence shown here is derived from an EMBL/GenBank/DDBJ whole genome shotgun (WGS) entry which is preliminary data.</text>
</comment>
<reference evidence="1 2" key="1">
    <citation type="submission" date="2023-05" db="EMBL/GenBank/DDBJ databases">
        <title>B98-5 Cell Line De Novo Hybrid Assembly: An Optical Mapping Approach.</title>
        <authorList>
            <person name="Kananen K."/>
            <person name="Auerbach J.A."/>
            <person name="Kautto E."/>
            <person name="Blachly J.S."/>
        </authorList>
    </citation>
    <scope>NUCLEOTIDE SEQUENCE [LARGE SCALE GENOMIC DNA]</scope>
    <source>
        <strain evidence="1">B95-8</strain>
        <tissue evidence="1">Cell line</tissue>
    </source>
</reference>
<gene>
    <name evidence="1" type="ORF">P7K49_001203</name>
</gene>
<proteinExistence type="predicted"/>
<keyword evidence="2" id="KW-1185">Reference proteome</keyword>
<organism evidence="1 2">
    <name type="scientific">Saguinus oedipus</name>
    <name type="common">Cotton-top tamarin</name>
    <name type="synonym">Oedipomidas oedipus</name>
    <dbReference type="NCBI Taxonomy" id="9490"/>
    <lineage>
        <taxon>Eukaryota</taxon>
        <taxon>Metazoa</taxon>
        <taxon>Chordata</taxon>
        <taxon>Craniata</taxon>
        <taxon>Vertebrata</taxon>
        <taxon>Euteleostomi</taxon>
        <taxon>Mammalia</taxon>
        <taxon>Eutheria</taxon>
        <taxon>Euarchontoglires</taxon>
        <taxon>Primates</taxon>
        <taxon>Haplorrhini</taxon>
        <taxon>Platyrrhini</taxon>
        <taxon>Cebidae</taxon>
        <taxon>Callitrichinae</taxon>
        <taxon>Saguinus</taxon>
    </lineage>
</organism>
<dbReference type="EMBL" id="JASSZA010000001">
    <property type="protein sequence ID" value="KAK2119817.1"/>
    <property type="molecule type" value="Genomic_DNA"/>
</dbReference>
<dbReference type="Proteomes" id="UP001266305">
    <property type="component" value="Unassembled WGS sequence"/>
</dbReference>
<sequence length="239" mass="26580">MKVQSPFTDKKVTPGCSANEVLACECHCLEALQSIVSLASSLKLKFLERVIDDVYSAVLETTETADDEEDQPLSLAWPSETRKQITFLIVFPIVFPLWITLPDVRKPSCFCIDQHTAYLDIQSIPGLALGAMRERPMATLPMLQRLALKEGLHREESIRDSSIFLRYWVRTTALAGATIPKGTEQENKAVHSVLLPVQSPSGSWPLQDGQGSQWGFPSLLPQNSAMEDETLIARSILKQ</sequence>
<evidence type="ECO:0000313" key="1">
    <source>
        <dbReference type="EMBL" id="KAK2119817.1"/>
    </source>
</evidence>